<dbReference type="GO" id="GO:0032259">
    <property type="term" value="P:methylation"/>
    <property type="evidence" value="ECO:0007669"/>
    <property type="project" value="UniProtKB-KW"/>
</dbReference>
<dbReference type="InterPro" id="IPR036388">
    <property type="entry name" value="WH-like_DNA-bd_sf"/>
</dbReference>
<dbReference type="Gene3D" id="1.10.10.10">
    <property type="entry name" value="Winged helix-like DNA-binding domain superfamily/Winged helix DNA-binding domain"/>
    <property type="match status" value="1"/>
</dbReference>
<feature type="domain" description="O-methyltransferase C-terminal" evidence="4">
    <location>
        <begin position="116"/>
        <end position="325"/>
    </location>
</feature>
<keyword evidence="1" id="KW-0489">Methyltransferase</keyword>
<evidence type="ECO:0000259" key="5">
    <source>
        <dbReference type="Pfam" id="PF08100"/>
    </source>
</evidence>
<dbReference type="SUPFAM" id="SSF53335">
    <property type="entry name" value="S-adenosyl-L-methionine-dependent methyltransferases"/>
    <property type="match status" value="1"/>
</dbReference>
<dbReference type="InterPro" id="IPR016461">
    <property type="entry name" value="COMT-like"/>
</dbReference>
<evidence type="ECO:0000313" key="7">
    <source>
        <dbReference type="Proteomes" id="UP000245890"/>
    </source>
</evidence>
<gene>
    <name evidence="6" type="ORF">DD559_02745</name>
</gene>
<reference evidence="6 7" key="1">
    <citation type="submission" date="2018-05" db="EMBL/GenBank/DDBJ databases">
        <title>Description of Sphingomonas pokkalii sp nov, isolated from the rhizosphere of saline tolerant pokkali rice and its draft genome analysis.</title>
        <authorList>
            <person name="Menon R."/>
            <person name="Kumari S."/>
            <person name="Rameshkumar N."/>
        </authorList>
    </citation>
    <scope>NUCLEOTIDE SEQUENCE [LARGE SCALE GENOMIC DNA]</scope>
    <source>
        <strain evidence="6 7">L3B27</strain>
    </source>
</reference>
<name>A0A2U0SAU0_9SPHN</name>
<evidence type="ECO:0008006" key="8">
    <source>
        <dbReference type="Google" id="ProtNLM"/>
    </source>
</evidence>
<accession>A0A2U0SAU0</accession>
<dbReference type="Pfam" id="PF00891">
    <property type="entry name" value="Methyltransf_2"/>
    <property type="match status" value="1"/>
</dbReference>
<organism evidence="6 7">
    <name type="scientific">Sphingomonas pokkalii</name>
    <dbReference type="NCBI Taxonomy" id="2175090"/>
    <lineage>
        <taxon>Bacteria</taxon>
        <taxon>Pseudomonadati</taxon>
        <taxon>Pseudomonadota</taxon>
        <taxon>Alphaproteobacteria</taxon>
        <taxon>Sphingomonadales</taxon>
        <taxon>Sphingomonadaceae</taxon>
        <taxon>Sphingomonas</taxon>
    </lineage>
</organism>
<dbReference type="InterPro" id="IPR001077">
    <property type="entry name" value="COMT_C"/>
</dbReference>
<dbReference type="Proteomes" id="UP000245890">
    <property type="component" value="Unassembled WGS sequence"/>
</dbReference>
<keyword evidence="2" id="KW-0808">Transferase</keyword>
<feature type="domain" description="O-methyltransferase dimerisation" evidence="5">
    <location>
        <begin position="19"/>
        <end position="91"/>
    </location>
</feature>
<dbReference type="CDD" id="cd02440">
    <property type="entry name" value="AdoMet_MTases"/>
    <property type="match status" value="1"/>
</dbReference>
<evidence type="ECO:0000256" key="2">
    <source>
        <dbReference type="ARBA" id="ARBA00022679"/>
    </source>
</evidence>
<evidence type="ECO:0000259" key="4">
    <source>
        <dbReference type="Pfam" id="PF00891"/>
    </source>
</evidence>
<keyword evidence="7" id="KW-1185">Reference proteome</keyword>
<keyword evidence="3" id="KW-0949">S-adenosyl-L-methionine</keyword>
<evidence type="ECO:0000256" key="1">
    <source>
        <dbReference type="ARBA" id="ARBA00022603"/>
    </source>
</evidence>
<sequence length="346" mass="37377">MTSSSSAKSPLTFEALQALIDSHYQFQLLNAAVKFDLFTLLRTPMSEGAIGDALGIEQQPLQLLLEGCVTLGLVELCDGGYRASAVAALALAEGAPFDQRALVRFADAVTYPAARHLHAALRDHRNAGVDSFPGEGETLYARLPAHPAAAEAFDAMMRTVTRHVTARLVREIAFPEGGRLLDVAGGACDLAIELVRRWPQLLVTVIDLPWIVDEAAGRVRAAGAETRLRLIGGDAFQAAFPASDHVVFAHFLEIWSEARCRALLRAAKQALEPGGRVYLVNMVQPDAGGGFGPVAASLYFHAIASGEGRVRRWRDYEDWLEDAGFVPERRVSLTPMHGLIVARSTG</sequence>
<dbReference type="InterPro" id="IPR012967">
    <property type="entry name" value="COMT_dimerisation"/>
</dbReference>
<evidence type="ECO:0000256" key="3">
    <source>
        <dbReference type="ARBA" id="ARBA00022691"/>
    </source>
</evidence>
<dbReference type="AlphaFoldDB" id="A0A2U0SAU0"/>
<dbReference type="InterPro" id="IPR029063">
    <property type="entry name" value="SAM-dependent_MTases_sf"/>
</dbReference>
<dbReference type="Gene3D" id="1.20.58.1390">
    <property type="match status" value="1"/>
</dbReference>
<dbReference type="PANTHER" id="PTHR11746">
    <property type="entry name" value="O-METHYLTRANSFERASE"/>
    <property type="match status" value="1"/>
</dbReference>
<dbReference type="Pfam" id="PF08100">
    <property type="entry name" value="Dimerisation"/>
    <property type="match status" value="1"/>
</dbReference>
<dbReference type="RefSeq" id="WP_116467841.1">
    <property type="nucleotide sequence ID" value="NZ_QENQ01000001.1"/>
</dbReference>
<comment type="caution">
    <text evidence="6">The sequence shown here is derived from an EMBL/GenBank/DDBJ whole genome shotgun (WGS) entry which is preliminary data.</text>
</comment>
<dbReference type="GO" id="GO:0046983">
    <property type="term" value="F:protein dimerization activity"/>
    <property type="evidence" value="ECO:0007669"/>
    <property type="project" value="InterPro"/>
</dbReference>
<proteinExistence type="predicted"/>
<dbReference type="OrthoDB" id="7418600at2"/>
<dbReference type="EMBL" id="QENQ01000001">
    <property type="protein sequence ID" value="PVX28391.1"/>
    <property type="molecule type" value="Genomic_DNA"/>
</dbReference>
<evidence type="ECO:0000313" key="6">
    <source>
        <dbReference type="EMBL" id="PVX28391.1"/>
    </source>
</evidence>
<dbReference type="PROSITE" id="PS51683">
    <property type="entry name" value="SAM_OMT_II"/>
    <property type="match status" value="1"/>
</dbReference>
<dbReference type="GO" id="GO:0008171">
    <property type="term" value="F:O-methyltransferase activity"/>
    <property type="evidence" value="ECO:0007669"/>
    <property type="project" value="InterPro"/>
</dbReference>
<protein>
    <recommendedName>
        <fullName evidence="8">Methyltransferase</fullName>
    </recommendedName>
</protein>
<dbReference type="Gene3D" id="3.40.50.150">
    <property type="entry name" value="Vaccinia Virus protein VP39"/>
    <property type="match status" value="1"/>
</dbReference>